<evidence type="ECO:0000313" key="2">
    <source>
        <dbReference type="Proteomes" id="UP000789759"/>
    </source>
</evidence>
<accession>A0A9N9NLL0</accession>
<keyword evidence="2" id="KW-1185">Reference proteome</keyword>
<protein>
    <submittedName>
        <fullName evidence="1">932_t:CDS:1</fullName>
    </submittedName>
</protein>
<dbReference type="EMBL" id="CAJVQA010015994">
    <property type="protein sequence ID" value="CAG8740428.1"/>
    <property type="molecule type" value="Genomic_DNA"/>
</dbReference>
<evidence type="ECO:0000313" key="1">
    <source>
        <dbReference type="EMBL" id="CAG8740428.1"/>
    </source>
</evidence>
<sequence>KHKENVQLYFKKSKISAETLEQQQSTSLSQAIMSNIEDNIIIESNHL</sequence>
<reference evidence="1" key="1">
    <citation type="submission" date="2021-06" db="EMBL/GenBank/DDBJ databases">
        <authorList>
            <person name="Kallberg Y."/>
            <person name="Tangrot J."/>
            <person name="Rosling A."/>
        </authorList>
    </citation>
    <scope>NUCLEOTIDE SEQUENCE</scope>
    <source>
        <strain evidence="1">FL966</strain>
    </source>
</reference>
<comment type="caution">
    <text evidence="1">The sequence shown here is derived from an EMBL/GenBank/DDBJ whole genome shotgun (WGS) entry which is preliminary data.</text>
</comment>
<feature type="non-terminal residue" evidence="1">
    <location>
        <position position="1"/>
    </location>
</feature>
<name>A0A9N9NLL0_9GLOM</name>
<dbReference type="AlphaFoldDB" id="A0A9N9NLL0"/>
<gene>
    <name evidence="1" type="ORF">CPELLU_LOCUS14054</name>
</gene>
<dbReference type="Proteomes" id="UP000789759">
    <property type="component" value="Unassembled WGS sequence"/>
</dbReference>
<proteinExistence type="predicted"/>
<organism evidence="1 2">
    <name type="scientific">Cetraspora pellucida</name>
    <dbReference type="NCBI Taxonomy" id="1433469"/>
    <lineage>
        <taxon>Eukaryota</taxon>
        <taxon>Fungi</taxon>
        <taxon>Fungi incertae sedis</taxon>
        <taxon>Mucoromycota</taxon>
        <taxon>Glomeromycotina</taxon>
        <taxon>Glomeromycetes</taxon>
        <taxon>Diversisporales</taxon>
        <taxon>Gigasporaceae</taxon>
        <taxon>Cetraspora</taxon>
    </lineage>
</organism>